<organism evidence="2 3">
    <name type="scientific">Nitrosomonas ureae</name>
    <dbReference type="NCBI Taxonomy" id="44577"/>
    <lineage>
        <taxon>Bacteria</taxon>
        <taxon>Pseudomonadati</taxon>
        <taxon>Pseudomonadota</taxon>
        <taxon>Betaproteobacteria</taxon>
        <taxon>Nitrosomonadales</taxon>
        <taxon>Nitrosomonadaceae</taxon>
        <taxon>Nitrosomonas</taxon>
    </lineage>
</organism>
<accession>A0A1H2ESZ8</accession>
<reference evidence="3" key="1">
    <citation type="submission" date="2016-10" db="EMBL/GenBank/DDBJ databases">
        <authorList>
            <person name="Varghese N."/>
            <person name="Submissions S."/>
        </authorList>
    </citation>
    <scope>NUCLEOTIDE SEQUENCE [LARGE SCALE GENOMIC DNA]</scope>
    <source>
        <strain evidence="3">Nm10</strain>
    </source>
</reference>
<feature type="chain" id="PRO_5016269329" evidence="1">
    <location>
        <begin position="29"/>
        <end position="532"/>
    </location>
</feature>
<dbReference type="AlphaFoldDB" id="A0A1H2ESZ8"/>
<proteinExistence type="predicted"/>
<protein>
    <submittedName>
        <fullName evidence="2">Uncharacterized protein</fullName>
    </submittedName>
</protein>
<name>A0A1H2ESZ8_9PROT</name>
<evidence type="ECO:0000313" key="2">
    <source>
        <dbReference type="EMBL" id="SDT98215.1"/>
    </source>
</evidence>
<dbReference type="RefSeq" id="WP_062559129.1">
    <property type="nucleotide sequence ID" value="NZ_CP013341.1"/>
</dbReference>
<dbReference type="PANTHER" id="PTHR41339:SF1">
    <property type="entry name" value="SECRETED PROTEIN"/>
    <property type="match status" value="1"/>
</dbReference>
<feature type="signal peptide" evidence="1">
    <location>
        <begin position="1"/>
        <end position="28"/>
    </location>
</feature>
<keyword evidence="1" id="KW-0732">Signal</keyword>
<evidence type="ECO:0000313" key="3">
    <source>
        <dbReference type="Proteomes" id="UP000182882"/>
    </source>
</evidence>
<sequence length="532" mass="55627">MFKLKHIKEKLMTVSAVLLSAAALNVQATATYDPASGIVDLPVVEVLSGGSSAFYSAQLQLVGDGLQLIAANPIAPTTGQRNVFDSDTSSVHVATVTVGADSFYAKLKLVPGSNPMSFTIDQLVNNAFTGCPSFALPGPTANSCILSGTITTNVTLTKNIVWVLEGPVYVGGDNTQSATLTVNPGTNIIGLDKAYLWIRRGSRILAEGTPDNPIVMTGAVGQDAGEWAGLVLAGNAPVNGCNAGVPVCEVPFEAVTTEIYGGNNPADNSGVLKYVQILFAGDAVRQDEELNGLTFNGVGSGTIVDYVQVHAGLDDGIEVFGGTVQMKHLVLTNIRDDSLDWTNGWQGRAQFILIKQAADSGDRGIEADNNEVDNGSTPRAQPILSNMTILGRTGSAVEGVLLRRGTGVNIWNSVIVGGFSSCLTIDGPATFAHAGTPGSLSGTLTIQNSFVNCTGNFADGEGATFATADWFLSQSENQQGDPLLSGYLPASGSPLTLGGVAVNDPFFTAVDYVGAFKDENDDWTREWTFNFN</sequence>
<dbReference type="Proteomes" id="UP000182882">
    <property type="component" value="Unassembled WGS sequence"/>
</dbReference>
<dbReference type="KEGG" id="nur:ATY38_09715"/>
<gene>
    <name evidence="2" type="ORF">SAMN05216406_1156</name>
</gene>
<keyword evidence="3" id="KW-1185">Reference proteome</keyword>
<dbReference type="PANTHER" id="PTHR41339">
    <property type="entry name" value="LIPL48"/>
    <property type="match status" value="1"/>
</dbReference>
<evidence type="ECO:0000256" key="1">
    <source>
        <dbReference type="SAM" id="SignalP"/>
    </source>
</evidence>
<dbReference type="EMBL" id="FNLN01000015">
    <property type="protein sequence ID" value="SDT98215.1"/>
    <property type="molecule type" value="Genomic_DNA"/>
</dbReference>